<dbReference type="PROSITE" id="PS51117">
    <property type="entry name" value="LAMININ_NTER"/>
    <property type="match status" value="1"/>
</dbReference>
<dbReference type="eggNOG" id="KOG1836">
    <property type="taxonomic scope" value="Eukaryota"/>
</dbReference>
<dbReference type="Gene3D" id="2.60.40.10">
    <property type="entry name" value="Immunoglobulins"/>
    <property type="match status" value="15"/>
</dbReference>
<feature type="domain" description="Laminin EGF-like" evidence="14">
    <location>
        <begin position="688"/>
        <end position="740"/>
    </location>
</feature>
<feature type="disulfide bond" evidence="10">
    <location>
        <begin position="763"/>
        <end position="772"/>
    </location>
</feature>
<dbReference type="FunFam" id="2.10.25.10:FF:000275">
    <property type="entry name" value="usherin"/>
    <property type="match status" value="4"/>
</dbReference>
<dbReference type="InterPro" id="IPR013320">
    <property type="entry name" value="ConA-like_dom_sf"/>
</dbReference>
<dbReference type="InterPro" id="IPR008211">
    <property type="entry name" value="Laminin_N"/>
</dbReference>
<dbReference type="FunFam" id="2.60.40.10:FF:001004">
    <property type="entry name" value="Usherin"/>
    <property type="match status" value="1"/>
</dbReference>
<dbReference type="FunFam" id="2.10.25.10:FF:000094">
    <property type="entry name" value="Laminin subunit alpha-2"/>
    <property type="match status" value="1"/>
</dbReference>
<feature type="disulfide bond" evidence="10">
    <location>
        <begin position="954"/>
        <end position="966"/>
    </location>
</feature>
<dbReference type="STRING" id="45351.A7RNY3"/>
<feature type="domain" description="Laminin EGF-like" evidence="14">
    <location>
        <begin position="790"/>
        <end position="843"/>
    </location>
</feature>
<evidence type="ECO:0000256" key="2">
    <source>
        <dbReference type="ARBA" id="ARBA00004613"/>
    </source>
</evidence>
<evidence type="ECO:0000256" key="3">
    <source>
        <dbReference type="ARBA" id="ARBA00022525"/>
    </source>
</evidence>
<keyword evidence="6 10" id="KW-1015">Disulfide bond</keyword>
<feature type="disulfide bond" evidence="10">
    <location>
        <begin position="1000"/>
        <end position="1012"/>
    </location>
</feature>
<evidence type="ECO:0000256" key="11">
    <source>
        <dbReference type="SAM" id="MobiDB-lite"/>
    </source>
</evidence>
<evidence type="ECO:0000256" key="10">
    <source>
        <dbReference type="PROSITE-ProRule" id="PRU00460"/>
    </source>
</evidence>
<accession>A7RNY3</accession>
<feature type="domain" description="Fibronectin type-III" evidence="15">
    <location>
        <begin position="2900"/>
        <end position="2996"/>
    </location>
</feature>
<comment type="caution">
    <text evidence="10">Lacks conserved residue(s) required for the propagation of feature annotation.</text>
</comment>
<comment type="subcellular location">
    <subcellularLocation>
        <location evidence="1">Cell projection</location>
    </subcellularLocation>
    <subcellularLocation>
        <location evidence="2">Secreted</location>
    </subcellularLocation>
</comment>
<feature type="domain" description="Fibronectin type-III" evidence="15">
    <location>
        <begin position="2412"/>
        <end position="2503"/>
    </location>
</feature>
<dbReference type="InterPro" id="IPR036116">
    <property type="entry name" value="FN3_sf"/>
</dbReference>
<keyword evidence="3" id="KW-0964">Secreted</keyword>
<dbReference type="Pfam" id="PF13385">
    <property type="entry name" value="Laminin_G_3"/>
    <property type="match status" value="1"/>
</dbReference>
<dbReference type="FunFam" id="2.10.25.10:FF:000090">
    <property type="entry name" value="laminin subunit alpha"/>
    <property type="match status" value="1"/>
</dbReference>
<evidence type="ECO:0000259" key="15">
    <source>
        <dbReference type="PROSITE" id="PS50853"/>
    </source>
</evidence>
<dbReference type="SMART" id="SM00060">
    <property type="entry name" value="FN3"/>
    <property type="match status" value="16"/>
</dbReference>
<feature type="disulfide bond" evidence="10">
    <location>
        <begin position="814"/>
        <end position="823"/>
    </location>
</feature>
<keyword evidence="18" id="KW-1185">Reference proteome</keyword>
<dbReference type="InterPro" id="IPR050440">
    <property type="entry name" value="Laminin/Netrin_ECM"/>
</dbReference>
<dbReference type="PANTHER" id="PTHR10574">
    <property type="entry name" value="NETRIN/LAMININ-RELATED"/>
    <property type="match status" value="1"/>
</dbReference>
<dbReference type="PhylomeDB" id="A7RNY3"/>
<feature type="disulfide bond" evidence="10">
    <location>
        <begin position="974"/>
        <end position="983"/>
    </location>
</feature>
<dbReference type="GO" id="GO:0042995">
    <property type="term" value="C:cell projection"/>
    <property type="evidence" value="ECO:0007669"/>
    <property type="project" value="UniProtKB-SubCell"/>
</dbReference>
<feature type="domain" description="Fibronectin type-III" evidence="15">
    <location>
        <begin position="2590"/>
        <end position="2686"/>
    </location>
</feature>
<keyword evidence="9 10" id="KW-0424">Laminin EGF-like domain</keyword>
<evidence type="ECO:0000256" key="1">
    <source>
        <dbReference type="ARBA" id="ARBA00004316"/>
    </source>
</evidence>
<keyword evidence="7" id="KW-0325">Glycoprotein</keyword>
<dbReference type="Proteomes" id="UP000001593">
    <property type="component" value="Unassembled WGS sequence"/>
</dbReference>
<evidence type="ECO:0000256" key="8">
    <source>
        <dbReference type="ARBA" id="ARBA00023273"/>
    </source>
</evidence>
<feature type="domain" description="Laminin EGF-like" evidence="14">
    <location>
        <begin position="741"/>
        <end position="789"/>
    </location>
</feature>
<feature type="domain" description="Laminin EGF-like" evidence="14">
    <location>
        <begin position="628"/>
        <end position="687"/>
    </location>
</feature>
<dbReference type="Pfam" id="PF00055">
    <property type="entry name" value="Laminin_N"/>
    <property type="match status" value="1"/>
</dbReference>
<dbReference type="PROSITE" id="PS01248">
    <property type="entry name" value="EGF_LAM_1"/>
    <property type="match status" value="3"/>
</dbReference>
<dbReference type="InterPro" id="IPR013783">
    <property type="entry name" value="Ig-like_fold"/>
</dbReference>
<dbReference type="GO" id="GO:0009888">
    <property type="term" value="P:tissue development"/>
    <property type="evidence" value="ECO:0000318"/>
    <property type="project" value="GO_Central"/>
</dbReference>
<dbReference type="SUPFAM" id="SSF49899">
    <property type="entry name" value="Concanavalin A-like lectins/glucanases"/>
    <property type="match status" value="3"/>
</dbReference>
<feature type="disulfide bond" evidence="10">
    <location>
        <begin position="658"/>
        <end position="667"/>
    </location>
</feature>
<feature type="disulfide bond" evidence="10">
    <location>
        <begin position="711"/>
        <end position="720"/>
    </location>
</feature>
<feature type="domain" description="Fibronectin type-III" evidence="15">
    <location>
        <begin position="2690"/>
        <end position="2781"/>
    </location>
</feature>
<evidence type="ECO:0000256" key="4">
    <source>
        <dbReference type="ARBA" id="ARBA00022729"/>
    </source>
</evidence>
<feature type="compositionally biased region" description="Low complexity" evidence="11">
    <location>
        <begin position="1339"/>
        <end position="1356"/>
    </location>
</feature>
<dbReference type="GO" id="GO:0009887">
    <property type="term" value="P:animal organ morphogenesis"/>
    <property type="evidence" value="ECO:0000318"/>
    <property type="project" value="GO_Central"/>
</dbReference>
<evidence type="ECO:0000256" key="9">
    <source>
        <dbReference type="ARBA" id="ARBA00023292"/>
    </source>
</evidence>
<feature type="signal peptide" evidence="12">
    <location>
        <begin position="1"/>
        <end position="27"/>
    </location>
</feature>
<dbReference type="InterPro" id="IPR003961">
    <property type="entry name" value="FN3_dom"/>
</dbReference>
<dbReference type="PROSITE" id="PS50853">
    <property type="entry name" value="FN3"/>
    <property type="match status" value="12"/>
</dbReference>
<keyword evidence="4 12" id="KW-0732">Signal</keyword>
<evidence type="ECO:0000259" key="14">
    <source>
        <dbReference type="PROSITE" id="PS50027"/>
    </source>
</evidence>
<feature type="region of interest" description="Disordered" evidence="11">
    <location>
        <begin position="1320"/>
        <end position="1363"/>
    </location>
</feature>
<dbReference type="Gene3D" id="2.60.120.260">
    <property type="entry name" value="Galactose-binding domain-like"/>
    <property type="match status" value="1"/>
</dbReference>
<dbReference type="EMBL" id="DS469524">
    <property type="protein sequence ID" value="EDO46760.1"/>
    <property type="molecule type" value="Genomic_DNA"/>
</dbReference>
<dbReference type="PROSITE" id="PS50027">
    <property type="entry name" value="EGF_LAM_2"/>
    <property type="match status" value="8"/>
</dbReference>
<dbReference type="OMA" id="CILCHED"/>
<evidence type="ECO:0008006" key="19">
    <source>
        <dbReference type="Google" id="ProtNLM"/>
    </source>
</evidence>
<evidence type="ECO:0000256" key="5">
    <source>
        <dbReference type="ARBA" id="ARBA00022737"/>
    </source>
</evidence>
<evidence type="ECO:0000259" key="13">
    <source>
        <dbReference type="PROSITE" id="PS50025"/>
    </source>
</evidence>
<feature type="domain" description="Laminin EGF-like" evidence="14">
    <location>
        <begin position="897"/>
        <end position="953"/>
    </location>
</feature>
<dbReference type="CDD" id="cd00110">
    <property type="entry name" value="LamG"/>
    <property type="match status" value="2"/>
</dbReference>
<feature type="domain" description="Fibronectin type-III" evidence="15">
    <location>
        <begin position="1237"/>
        <end position="1337"/>
    </location>
</feature>
<organism evidence="17 18">
    <name type="scientific">Nematostella vectensis</name>
    <name type="common">Starlet sea anemone</name>
    <dbReference type="NCBI Taxonomy" id="45351"/>
    <lineage>
        <taxon>Eukaryota</taxon>
        <taxon>Metazoa</taxon>
        <taxon>Cnidaria</taxon>
        <taxon>Anthozoa</taxon>
        <taxon>Hexacorallia</taxon>
        <taxon>Actiniaria</taxon>
        <taxon>Edwardsiidae</taxon>
        <taxon>Nematostella</taxon>
    </lineage>
</organism>
<feature type="chain" id="PRO_5002713690" description="Usherin" evidence="12">
    <location>
        <begin position="28"/>
        <end position="3129"/>
    </location>
</feature>
<name>A7RNY3_NEMVE</name>
<gene>
    <name evidence="17" type="ORF">NEMVEDRAFT_v1g199904</name>
</gene>
<dbReference type="PRINTS" id="PR00011">
    <property type="entry name" value="EGFLAMININ"/>
</dbReference>
<dbReference type="FunFam" id="2.10.25.10:FF:001210">
    <property type="entry name" value="Predicted protein"/>
    <property type="match status" value="1"/>
</dbReference>
<feature type="domain" description="Fibronectin type-III" evidence="15">
    <location>
        <begin position="2504"/>
        <end position="2589"/>
    </location>
</feature>
<evidence type="ECO:0000256" key="12">
    <source>
        <dbReference type="SAM" id="SignalP"/>
    </source>
</evidence>
<dbReference type="SUPFAM" id="SSF57196">
    <property type="entry name" value="EGF/Laminin"/>
    <property type="match status" value="6"/>
</dbReference>
<dbReference type="Pfam" id="PF00041">
    <property type="entry name" value="fn3"/>
    <property type="match status" value="9"/>
</dbReference>
<feature type="domain" description="Laminin EGF-like" evidence="14">
    <location>
        <begin position="954"/>
        <end position="999"/>
    </location>
</feature>
<dbReference type="CDD" id="cd00055">
    <property type="entry name" value="EGF_Lam"/>
    <property type="match status" value="8"/>
</dbReference>
<dbReference type="Gene3D" id="2.60.120.200">
    <property type="match status" value="3"/>
</dbReference>
<feature type="domain" description="Laminin EGF-like" evidence="14">
    <location>
        <begin position="844"/>
        <end position="896"/>
    </location>
</feature>
<dbReference type="FunFam" id="2.60.120.200:FF:000458">
    <property type="entry name" value="Predicted protein"/>
    <property type="match status" value="1"/>
</dbReference>
<feature type="domain" description="Fibronectin type-III" evidence="15">
    <location>
        <begin position="1933"/>
        <end position="2031"/>
    </location>
</feature>
<feature type="region of interest" description="Disordered" evidence="11">
    <location>
        <begin position="1126"/>
        <end position="1147"/>
    </location>
</feature>
<evidence type="ECO:0000259" key="16">
    <source>
        <dbReference type="PROSITE" id="PS51117"/>
    </source>
</evidence>
<evidence type="ECO:0000313" key="17">
    <source>
        <dbReference type="EMBL" id="EDO46760.1"/>
    </source>
</evidence>
<feature type="domain" description="Fibronectin type-III" evidence="15">
    <location>
        <begin position="2116"/>
        <end position="2216"/>
    </location>
</feature>
<dbReference type="InterPro" id="IPR002049">
    <property type="entry name" value="LE_dom"/>
</dbReference>
<proteinExistence type="predicted"/>
<evidence type="ECO:0000256" key="6">
    <source>
        <dbReference type="ARBA" id="ARBA00023157"/>
    </source>
</evidence>
<feature type="disulfide bond" evidence="10">
    <location>
        <begin position="867"/>
        <end position="876"/>
    </location>
</feature>
<feature type="disulfide bond" evidence="10">
    <location>
        <begin position="1020"/>
        <end position="1029"/>
    </location>
</feature>
<feature type="domain" description="Laminin N-terminal" evidence="16">
    <location>
        <begin position="271"/>
        <end position="498"/>
    </location>
</feature>
<sequence>MAERKSNRYETLWIVLALLCFARTTHCGLFPDLVDLAEFKPITASSICGLNGATRLCKSSEKASSVQVCEENTCEFKCCANCRNSKPIPSNIGDNSRGNVIPPNGEPRNGSSDPSFVFEASSSSNLQPRGVPYIEYVSLGFTLSLWMKQKAGNKGTLFVKAESASPYKVIFQIEIQNYKLWFHYQTSSSNMSVVELTPLQSQSKDLKEFQWHVISVSVVNTDLSYYIDGTFIQGATLKGPIVDGGGLPRVGQTQSGGSQFEGFMQDIFMYDRAISNREIMEALTGNLEKAYIATNCRCPPGYPKISTSKPAKCAKNIENAEDEVFRLATTAHPSEYMTDADTTTYWQSAVTDNATVEVDLLYQELQIFFVIMLFYGPPPEAILIERSRDRGSTYKPWQYFASDCQSSFGMENNGNLVNPDSINCIQYQRCECHGHAQKVTFIKGNSSSPGRCRCECDPSTFTQGEKASNVRIQLYNHTLIQNEKHRYFALKRVLVTGRCECHGHAQKVTFIKGNSSSPGRCRCECDPSTFTQGEKCESCLPMYNNKAFLRGTNDDPYPCVKCECNNHATACYYNSSLDPSPASRTVGGGGVCINCLHNTAGQFCHVCRDDFFREPGKSLSAVDVCSPCQCTGPGVETGKTSCARDDSTPGVIAGQCECKQYTQGRQCDACKPGFYDLKSSHSTGCVTCGCNTAGTVNRNASCDQSRGQCYCKSNVTGRTCDTCESGFYGLRDNDPSGCRACECDPFGTLPGSVCDAGSGQCRCKAGSTGLRCHLCEDGYHSLDSSGCKTCNCSTIGAKPGLVNTCDKTNGQCYCKTYVEGKTCDRCKTGYYNLTTVNQDGCSLCSCDPKGIQGSSLTCEVSSGNCTCKKYVREPTCGQCMKGYFNLSSSNPEGCQACNCNPKGTLGGDRTPAGELECSGSNGKCACLTNVQGLRCDQCVSAYYWNPSGYGCSPCNCDASGSLATNCNSTGYCQCKPNIGGRRCDRCMPGSYGGPGSCKPCNCNMAGSLSDTCDDSGKCNCKPNVQGDKCDTCKDGTQNLQVNNDFGCSGVPSQQPAPVITVSSSRRLDLAWSPPDNPNGIILRYELYRNGTEVYRGVIRGYNDTNLQPDTLYIYYIITYTEAGSTRSANNGEARTLEDAPESIDQPSITDIQPRSVKASWTAPNAPNGILTEYRLLSVNNRNSSEIVHFAGLSLSASVDNLRPFTNYSFTVVACNSGGCRRSVPTSITTLTTAPDFQPMPTVSPQPGGTVVHVTWDEPPVPNGNIYMYEIYMRGRPFSGAGTLKFKLYPQNNPEDPRNTSVSGLTPFTEYEFRVVTYTAPTSGDTSSEWRRQRTAEGVPSGESAMSPSASPASSSSVQVTWSPPQTPNGIIERYIVKTYSPPAHNIVAKQQEVNVTSLEVVGLRPYSDYKFTVSACNSYACTGPSSQASARTLPAAPEGQGEPEVIHTNSTSATLNWTQPQTPNGPLPPAYNLSRAFAAMHYPPPEVIAGAHFPGNGYYKFPGSYVREGTTNEIELWFRTQYPDGLILFLSDSSQADLLAVVLREGKPWFIFDCQTGPAAFTVSAAVTFDDNQWHRLQLTRKDSVGTLTVDGIYTASGSSSGASTFISMGTGVYIGGLPTDFIITRSDPPAARVGRYPFIGCIKSVTSQGSGPWQWEQAVAKEGVDPVMNACPVRDNEKKNLPGVLLRGGGYIALAPSVFNGGNGIFVLSLSFRTYFKSGLLLFTYGPSSHVAVSLVSGQIKVRLQSPLKEAVYTSAVANDLCDGFWHRVEITGVGNFSFVFTVDGVKNVETAVDKIAVTSPLYIGGIPLDNNNAVAAANKAGLDIQDTFGGCIRDVTTDTNVLFGREVLAMRNSDLDGCVSNKTLNVTQPSSACAVFQSTVITTQNTVRYFDTGVQPFTDYLYRVSSFQAGTSGSADSAWMYMRSGQGDPQGLSAPTSAVPLKGGRTASVTWNPPTLQNGLITHYVIRAYDAFASGNPVDFRVSDPALLNVTITNLTPYTTYRVQVAAYTQGGSAEGPGLSVTTLQAAPEEVPTPTVKAAPFAFILTWTPPAKPNGVITLYNLTLDGRLMYSGLTRAFNISGLEVYNEYTLQLLACTAEGCTLGPALKTRTGELPPEGLKSPSIVVQGNDSLLVQWDQPTKPNGKLIGYEVLMATVDVPSEYRVAYNGSERQLSAEIDGLITGTLYYVRVKAFTNGGGTVSNASTARTVSGIPSGIPAPRVIALSPSSLLVIIRDPLNPNGVITRYEIYEDGGVVPVLNATTKQNYTATEFPPYSRHTYRVHMCTIKGCNPGEEAVAYTQEIAPNGTVHLTATLINPTTVRANWSHVAVPNGRLFYNLMVSGRFIVRGSITMETELRVERAARVEYAGREFEYAGLLPYNRYEFFVNASNTVGYILSNIISGTTGEAAPDGIRPPNVTVLNSTAVMVSWQPPALPNGVLLGYELRQKSGDLETVVYRGNGLEKLVTDLKPYTLYQFRINANTSAGPGFGNWTSVVTDEAVPGPLDPPRLVPDSTDVLLEWNRPVPENGVIVRFVIFRNGTEAVRIPGNVTRHRVTGLKPFTFYTFAVNACTTVGCSRSGDALTRTLESVPEGLSAPRLTALAPRHIKIQWDTPTVANGIILYYSIDRREVGDVSPTNITSINASLPREYVDTTASPVTTYQYRVVAFTTGGGTPSPYSNITTGEGDPEGISPPTVRALSPFALHVVWTTPTKPNGHVIRYIVRVLETGSNNTINDTSVFEFNVTGLMPYIEYSIVISACTAGDCGSSQQTKMRTLGANPSDQPSPTAKAVSATALRVEWDPPSRPNGEIRRFELFRMTLDDPTNPNFTATHTFVKLTLTSNIAQFYDDTGLGIYSLHQYKNRIVESKASPLVFQVTVFTSEGNSTSLPSLGFRTGPSPPLSGPNVTAKAFNHTSVLVTWSPPVLSLLRGAVKAYTVSYEHVTSSTKFRFGTVTGNVTSLVVTQLKPSSDYRFWVKLDNGAGEKESDPVTERTQDGGWRRVVFYVMRMEARCILCHEDGGALYSMSRGWRRVVFYVMRMEVRCILCHEDGDPVAVGTPPLVNVTGFHVSVDWSNCFTLNGPLDEYLLLEDGIIVYSGRRAFSDLPNRPRGGEIRYTMIHYLGVYLWAYV</sequence>
<feature type="domain" description="Fibronectin type-III" evidence="15">
    <location>
        <begin position="1051"/>
        <end position="1138"/>
    </location>
</feature>
<dbReference type="HOGENOM" id="CLU_225178_0_0_1"/>
<evidence type="ECO:0000256" key="7">
    <source>
        <dbReference type="ARBA" id="ARBA00023180"/>
    </source>
</evidence>
<dbReference type="PANTHER" id="PTHR10574:SF274">
    <property type="entry name" value="USHERIN"/>
    <property type="match status" value="1"/>
</dbReference>
<dbReference type="InParanoid" id="A7RNY3"/>
<keyword evidence="8" id="KW-0966">Cell projection</keyword>
<dbReference type="PROSITE" id="PS50025">
    <property type="entry name" value="LAM_G_DOMAIN"/>
    <property type="match status" value="2"/>
</dbReference>
<dbReference type="SMART" id="SM00136">
    <property type="entry name" value="LamNT"/>
    <property type="match status" value="1"/>
</dbReference>
<dbReference type="InterPro" id="IPR001791">
    <property type="entry name" value="Laminin_G"/>
</dbReference>
<dbReference type="SUPFAM" id="SSF49265">
    <property type="entry name" value="Fibronectin type III"/>
    <property type="match status" value="9"/>
</dbReference>
<feature type="domain" description="Fibronectin type-III" evidence="15">
    <location>
        <begin position="1139"/>
        <end position="1235"/>
    </location>
</feature>
<evidence type="ECO:0000313" key="18">
    <source>
        <dbReference type="Proteomes" id="UP000001593"/>
    </source>
</evidence>
<dbReference type="Gene3D" id="2.10.25.10">
    <property type="entry name" value="Laminin"/>
    <property type="match status" value="9"/>
</dbReference>
<feature type="domain" description="Laminin G" evidence="13">
    <location>
        <begin position="1488"/>
        <end position="1672"/>
    </location>
</feature>
<feature type="domain" description="Laminin EGF-like" evidence="14">
    <location>
        <begin position="1000"/>
        <end position="1049"/>
    </location>
</feature>
<feature type="compositionally biased region" description="Polar residues" evidence="11">
    <location>
        <begin position="109"/>
        <end position="125"/>
    </location>
</feature>
<dbReference type="GO" id="GO:0005576">
    <property type="term" value="C:extracellular region"/>
    <property type="evidence" value="ECO:0007669"/>
    <property type="project" value="UniProtKB-SubCell"/>
</dbReference>
<feature type="domain" description="Fibronectin type-III" evidence="15">
    <location>
        <begin position="1343"/>
        <end position="1436"/>
    </location>
</feature>
<dbReference type="Pfam" id="PF02210">
    <property type="entry name" value="Laminin_G_2"/>
    <property type="match status" value="2"/>
</dbReference>
<dbReference type="SMART" id="SM00282">
    <property type="entry name" value="LamG"/>
    <property type="match status" value="3"/>
</dbReference>
<dbReference type="CDD" id="cd00063">
    <property type="entry name" value="FN3"/>
    <property type="match status" value="12"/>
</dbReference>
<feature type="domain" description="Fibronectin type-III" evidence="15">
    <location>
        <begin position="2217"/>
        <end position="2303"/>
    </location>
</feature>
<dbReference type="SMART" id="SM00180">
    <property type="entry name" value="EGF_Lam"/>
    <property type="match status" value="10"/>
</dbReference>
<feature type="region of interest" description="Disordered" evidence="11">
    <location>
        <begin position="93"/>
        <end position="125"/>
    </location>
</feature>
<dbReference type="Pfam" id="PF00053">
    <property type="entry name" value="EGF_laminin"/>
    <property type="match status" value="9"/>
</dbReference>
<dbReference type="FunFam" id="2.60.40.10:FF:004899">
    <property type="match status" value="1"/>
</dbReference>
<feature type="disulfide bond" evidence="10">
    <location>
        <begin position="926"/>
        <end position="935"/>
    </location>
</feature>
<dbReference type="FunFam" id="2.60.40.10:FF:001085">
    <property type="entry name" value="Usherin"/>
    <property type="match status" value="1"/>
</dbReference>
<protein>
    <recommendedName>
        <fullName evidence="19">Usherin</fullName>
    </recommendedName>
</protein>
<keyword evidence="5" id="KW-0677">Repeat</keyword>
<feature type="domain" description="Laminin G" evidence="13">
    <location>
        <begin position="1682"/>
        <end position="1875"/>
    </location>
</feature>
<reference evidence="17 18" key="1">
    <citation type="journal article" date="2007" name="Science">
        <title>Sea anemone genome reveals ancestral eumetazoan gene repertoire and genomic organization.</title>
        <authorList>
            <person name="Putnam N.H."/>
            <person name="Srivastava M."/>
            <person name="Hellsten U."/>
            <person name="Dirks B."/>
            <person name="Chapman J."/>
            <person name="Salamov A."/>
            <person name="Terry A."/>
            <person name="Shapiro H."/>
            <person name="Lindquist E."/>
            <person name="Kapitonov V.V."/>
            <person name="Jurka J."/>
            <person name="Genikhovich G."/>
            <person name="Grigoriev I.V."/>
            <person name="Lucas S.M."/>
            <person name="Steele R.E."/>
            <person name="Finnerty J.R."/>
            <person name="Technau U."/>
            <person name="Martindale M.Q."/>
            <person name="Rokhsar D.S."/>
        </authorList>
    </citation>
    <scope>NUCLEOTIDE SEQUENCE [LARGE SCALE GENOMIC DNA]</scope>
    <source>
        <strain evidence="18">CH2 X CH6</strain>
    </source>
</reference>